<sequence length="74" mass="7973">MTKKMTKNELLTELDLRIGSSSPDMPGTSSTTSATESADDIHARDAKLSSWRDQVQNATDGDPVLDEIAAHLAE</sequence>
<accession>A0A2G3PJI8</accession>
<evidence type="ECO:0000313" key="3">
    <source>
        <dbReference type="Proteomes" id="UP000225108"/>
    </source>
</evidence>
<comment type="caution">
    <text evidence="2">The sequence shown here is derived from an EMBL/GenBank/DDBJ whole genome shotgun (WGS) entry which is preliminary data.</text>
</comment>
<dbReference type="EMBL" id="PEBD01000010">
    <property type="protein sequence ID" value="PHV65886.1"/>
    <property type="molecule type" value="Genomic_DNA"/>
</dbReference>
<organism evidence="2 3">
    <name type="scientific">Williamsia marianensis</name>
    <dbReference type="NCBI Taxonomy" id="85044"/>
    <lineage>
        <taxon>Bacteria</taxon>
        <taxon>Bacillati</taxon>
        <taxon>Actinomycetota</taxon>
        <taxon>Actinomycetes</taxon>
        <taxon>Mycobacteriales</taxon>
        <taxon>Nocardiaceae</taxon>
        <taxon>Williamsia</taxon>
    </lineage>
</organism>
<name>A0A2G3PJI8_WILMA</name>
<protein>
    <submittedName>
        <fullName evidence="2">Uncharacterized protein</fullName>
    </submittedName>
</protein>
<dbReference type="RefSeq" id="WP_099384187.1">
    <property type="nucleotide sequence ID" value="NZ_PEBD01000010.1"/>
</dbReference>
<evidence type="ECO:0000313" key="2">
    <source>
        <dbReference type="EMBL" id="PHV65886.1"/>
    </source>
</evidence>
<proteinExistence type="predicted"/>
<gene>
    <name evidence="2" type="ORF">CSW57_19570</name>
</gene>
<feature type="region of interest" description="Disordered" evidence="1">
    <location>
        <begin position="1"/>
        <end position="52"/>
    </location>
</feature>
<dbReference type="AlphaFoldDB" id="A0A2G3PJI8"/>
<reference evidence="2 3" key="1">
    <citation type="submission" date="2017-10" db="EMBL/GenBank/DDBJ databases">
        <title>The draft genome sequence of Williamsia sp. BULT 1.1 isolated from the semi-arid grassland soils from South Africa.</title>
        <authorList>
            <person name="Kabwe M.H."/>
            <person name="Govender N."/>
            <person name="Mutseka Lunga P."/>
            <person name="Vikram S."/>
            <person name="Makhalanyane T.P."/>
        </authorList>
    </citation>
    <scope>NUCLEOTIDE SEQUENCE [LARGE SCALE GENOMIC DNA]</scope>
    <source>
        <strain evidence="2 3">BULT 1.1</strain>
    </source>
</reference>
<dbReference type="Proteomes" id="UP000225108">
    <property type="component" value="Unassembled WGS sequence"/>
</dbReference>
<evidence type="ECO:0000256" key="1">
    <source>
        <dbReference type="SAM" id="MobiDB-lite"/>
    </source>
</evidence>